<dbReference type="Gene3D" id="2.60.40.10">
    <property type="entry name" value="Immunoglobulins"/>
    <property type="match status" value="6"/>
</dbReference>
<evidence type="ECO:0000256" key="2">
    <source>
        <dbReference type="ARBA" id="ARBA00022692"/>
    </source>
</evidence>
<dbReference type="InterPro" id="IPR036179">
    <property type="entry name" value="Ig-like_dom_sf"/>
</dbReference>
<gene>
    <name evidence="15" type="ORF">X975_01652</name>
</gene>
<dbReference type="EMBL" id="KK114024">
    <property type="protein sequence ID" value="KFM61560.1"/>
    <property type="molecule type" value="Genomic_DNA"/>
</dbReference>
<feature type="transmembrane region" description="Helical" evidence="12">
    <location>
        <begin position="665"/>
        <end position="691"/>
    </location>
</feature>
<dbReference type="InterPro" id="IPR003599">
    <property type="entry name" value="Ig_sub"/>
</dbReference>
<evidence type="ECO:0000313" key="15">
    <source>
        <dbReference type="EMBL" id="KFM61560.1"/>
    </source>
</evidence>
<dbReference type="CDD" id="cd00096">
    <property type="entry name" value="Ig"/>
    <property type="match status" value="1"/>
</dbReference>
<evidence type="ECO:0000256" key="12">
    <source>
        <dbReference type="SAM" id="Phobius"/>
    </source>
</evidence>
<feature type="compositionally biased region" description="Low complexity" evidence="11">
    <location>
        <begin position="789"/>
        <end position="800"/>
    </location>
</feature>
<proteinExistence type="predicted"/>
<dbReference type="InterPro" id="IPR009138">
    <property type="entry name" value="Neural_cell_adh"/>
</dbReference>
<dbReference type="Proteomes" id="UP000054359">
    <property type="component" value="Unassembled WGS sequence"/>
</dbReference>
<dbReference type="PANTHER" id="PTHR11640">
    <property type="entry name" value="NEPHRIN"/>
    <property type="match status" value="1"/>
</dbReference>
<dbReference type="InterPro" id="IPR007110">
    <property type="entry name" value="Ig-like_dom"/>
</dbReference>
<dbReference type="SMART" id="SM00060">
    <property type="entry name" value="FN3"/>
    <property type="match status" value="2"/>
</dbReference>
<evidence type="ECO:0000256" key="9">
    <source>
        <dbReference type="ARBA" id="ARBA00023180"/>
    </source>
</evidence>
<feature type="domain" description="Ig-like" evidence="13">
    <location>
        <begin position="78"/>
        <end position="147"/>
    </location>
</feature>
<dbReference type="PROSITE" id="PS50835">
    <property type="entry name" value="IG_LIKE"/>
    <property type="match status" value="4"/>
</dbReference>
<accession>A0A087T8X1</accession>
<organism evidence="15 16">
    <name type="scientific">Stegodyphus mimosarum</name>
    <name type="common">African social velvet spider</name>
    <dbReference type="NCBI Taxonomy" id="407821"/>
    <lineage>
        <taxon>Eukaryota</taxon>
        <taxon>Metazoa</taxon>
        <taxon>Ecdysozoa</taxon>
        <taxon>Arthropoda</taxon>
        <taxon>Chelicerata</taxon>
        <taxon>Arachnida</taxon>
        <taxon>Araneae</taxon>
        <taxon>Araneomorphae</taxon>
        <taxon>Entelegynae</taxon>
        <taxon>Eresoidea</taxon>
        <taxon>Eresidae</taxon>
        <taxon>Stegodyphus</taxon>
    </lineage>
</organism>
<evidence type="ECO:0000256" key="1">
    <source>
        <dbReference type="ARBA" id="ARBA00004479"/>
    </source>
</evidence>
<evidence type="ECO:0000256" key="5">
    <source>
        <dbReference type="ARBA" id="ARBA00022889"/>
    </source>
</evidence>
<dbReference type="PROSITE" id="PS50853">
    <property type="entry name" value="FN3"/>
    <property type="match status" value="2"/>
</dbReference>
<dbReference type="STRING" id="407821.A0A087T8X1"/>
<dbReference type="InterPro" id="IPR036116">
    <property type="entry name" value="FN3_sf"/>
</dbReference>
<dbReference type="GO" id="GO:0030154">
    <property type="term" value="P:cell differentiation"/>
    <property type="evidence" value="ECO:0007669"/>
    <property type="project" value="UniProtKB-ARBA"/>
</dbReference>
<evidence type="ECO:0000256" key="11">
    <source>
        <dbReference type="SAM" id="MobiDB-lite"/>
    </source>
</evidence>
<protein>
    <submittedName>
        <fullName evidence="15">Fasciclin-2</fullName>
    </submittedName>
</protein>
<feature type="domain" description="Fibronectin type-III" evidence="14">
    <location>
        <begin position="542"/>
        <end position="653"/>
    </location>
</feature>
<keyword evidence="3" id="KW-0732">Signal</keyword>
<dbReference type="OMA" id="CCFFNSC"/>
<reference evidence="15 16" key="1">
    <citation type="submission" date="2013-11" db="EMBL/GenBank/DDBJ databases">
        <title>Genome sequencing of Stegodyphus mimosarum.</title>
        <authorList>
            <person name="Bechsgaard J."/>
        </authorList>
    </citation>
    <scope>NUCLEOTIDE SEQUENCE [LARGE SCALE GENOMIC DNA]</scope>
</reference>
<name>A0A087T8X1_STEMI</name>
<evidence type="ECO:0000256" key="3">
    <source>
        <dbReference type="ARBA" id="ARBA00022729"/>
    </source>
</evidence>
<dbReference type="SUPFAM" id="SSF49265">
    <property type="entry name" value="Fibronectin type III"/>
    <property type="match status" value="1"/>
</dbReference>
<evidence type="ECO:0000256" key="8">
    <source>
        <dbReference type="ARBA" id="ARBA00023157"/>
    </source>
</evidence>
<keyword evidence="16" id="KW-1185">Reference proteome</keyword>
<dbReference type="SMART" id="SM00408">
    <property type="entry name" value="IGc2"/>
    <property type="match status" value="4"/>
</dbReference>
<feature type="region of interest" description="Disordered" evidence="11">
    <location>
        <begin position="732"/>
        <end position="800"/>
    </location>
</feature>
<evidence type="ECO:0000256" key="6">
    <source>
        <dbReference type="ARBA" id="ARBA00022989"/>
    </source>
</evidence>
<dbReference type="OrthoDB" id="10056271at2759"/>
<dbReference type="GO" id="GO:0009653">
    <property type="term" value="P:anatomical structure morphogenesis"/>
    <property type="evidence" value="ECO:0007669"/>
    <property type="project" value="UniProtKB-ARBA"/>
</dbReference>
<dbReference type="SUPFAM" id="SSF48726">
    <property type="entry name" value="Immunoglobulin"/>
    <property type="match status" value="4"/>
</dbReference>
<evidence type="ECO:0000259" key="13">
    <source>
        <dbReference type="PROSITE" id="PS50835"/>
    </source>
</evidence>
<dbReference type="InterPro" id="IPR013098">
    <property type="entry name" value="Ig_I-set"/>
</dbReference>
<evidence type="ECO:0000313" key="16">
    <source>
        <dbReference type="Proteomes" id="UP000054359"/>
    </source>
</evidence>
<keyword evidence="6 12" id="KW-1133">Transmembrane helix</keyword>
<dbReference type="InterPro" id="IPR003961">
    <property type="entry name" value="FN3_dom"/>
</dbReference>
<dbReference type="InterPro" id="IPR013783">
    <property type="entry name" value="Ig-like_fold"/>
</dbReference>
<evidence type="ECO:0000259" key="14">
    <source>
        <dbReference type="PROSITE" id="PS50853"/>
    </source>
</evidence>
<evidence type="ECO:0000256" key="10">
    <source>
        <dbReference type="ARBA" id="ARBA00023319"/>
    </source>
</evidence>
<dbReference type="Pfam" id="PF07679">
    <property type="entry name" value="I-set"/>
    <property type="match status" value="1"/>
</dbReference>
<dbReference type="AlphaFoldDB" id="A0A087T8X1"/>
<comment type="subcellular location">
    <subcellularLocation>
        <location evidence="1">Membrane</location>
        <topology evidence="1">Single-pass type I membrane protein</topology>
    </subcellularLocation>
</comment>
<dbReference type="FunFam" id="2.60.40.10:FF:000032">
    <property type="entry name" value="palladin isoform X1"/>
    <property type="match status" value="1"/>
</dbReference>
<dbReference type="InterPro" id="IPR003598">
    <property type="entry name" value="Ig_sub2"/>
</dbReference>
<feature type="domain" description="Ig-like" evidence="13">
    <location>
        <begin position="244"/>
        <end position="339"/>
    </location>
</feature>
<feature type="non-terminal residue" evidence="15">
    <location>
        <position position="800"/>
    </location>
</feature>
<feature type="domain" description="Ig-like" evidence="13">
    <location>
        <begin position="154"/>
        <end position="237"/>
    </location>
</feature>
<dbReference type="Pfam" id="PF13927">
    <property type="entry name" value="Ig_3"/>
    <property type="match status" value="3"/>
</dbReference>
<evidence type="ECO:0000256" key="7">
    <source>
        <dbReference type="ARBA" id="ARBA00023136"/>
    </source>
</evidence>
<keyword evidence="5" id="KW-0130">Cell adhesion</keyword>
<keyword evidence="2 12" id="KW-0812">Transmembrane</keyword>
<dbReference type="GO" id="GO:0007155">
    <property type="term" value="P:cell adhesion"/>
    <property type="evidence" value="ECO:0007669"/>
    <property type="project" value="UniProtKB-KW"/>
</dbReference>
<keyword evidence="8" id="KW-1015">Disulfide bond</keyword>
<dbReference type="InterPro" id="IPR051275">
    <property type="entry name" value="Cell_adhesion_signaling"/>
</dbReference>
<keyword evidence="7 12" id="KW-0472">Membrane</keyword>
<dbReference type="PANTHER" id="PTHR11640:SF31">
    <property type="entry name" value="IRREGULAR CHIASM C-ROUGHEST PROTEIN-RELATED"/>
    <property type="match status" value="1"/>
</dbReference>
<dbReference type="CDD" id="cd00063">
    <property type="entry name" value="FN3"/>
    <property type="match status" value="2"/>
</dbReference>
<dbReference type="SMART" id="SM00409">
    <property type="entry name" value="IG"/>
    <property type="match status" value="5"/>
</dbReference>
<dbReference type="PRINTS" id="PR01838">
    <property type="entry name" value="NCAMFAMILY"/>
</dbReference>
<keyword evidence="4" id="KW-0677">Repeat</keyword>
<dbReference type="GO" id="GO:0005886">
    <property type="term" value="C:plasma membrane"/>
    <property type="evidence" value="ECO:0007669"/>
    <property type="project" value="UniProtKB-ARBA"/>
</dbReference>
<feature type="domain" description="Fibronectin type-III" evidence="14">
    <location>
        <begin position="442"/>
        <end position="541"/>
    </location>
</feature>
<feature type="domain" description="Ig-like" evidence="13">
    <location>
        <begin position="342"/>
        <end position="439"/>
    </location>
</feature>
<keyword evidence="10" id="KW-0393">Immunoglobulin domain</keyword>
<evidence type="ECO:0000256" key="4">
    <source>
        <dbReference type="ARBA" id="ARBA00022737"/>
    </source>
</evidence>
<sequence length="800" mass="89723">MKWINPRGEEIHEGRPGVQFFEKELKLSFFTPSVEDSGVYKCIALYSNTVTLEAEITINFYEDIRFEDCPEVQNLVFGKEGRIKCKPIANPKPTINWEKNKQRVSSERFSISPSGISISTVSQEDAGVYTVEAFVPATGNNKYRNITVNVLTPPKIIELPENDVAIQGEQYTAICRADGSAPITYSWYDPESRDLSTVEGYKVEDGRLTISKVERNAGGNYKCRVENPAGEDEDFMTLVVQVRPRVVQFDNQTTETAKIAIFECRAEGIPRPSLIIRKENSEPIISGENNRMELEDIKEGDKGLRLRISDVRRSDDGLYYCSATNAAGSAEKVGHLEVQFRPDMSLTPLTKVKAWSANPANLSCVAEANPNATITWKFQNEPIEHGDERYKFYGGVSYSSLLVLTEKRAQYEVFGTYTCEARNILGEGSVDIILEEATTPGQVSQIVFEKVTSTTITFRLLGPGNDGGLPVTTYIMRYKKVGDPENTAITVEWKFIKDGSYILSDLKPRTKYQFSVAARNGVGEGPWKQTEYLMPEETVPEPPVIIAEKDTIPVSQYPDRYEVRWEVPIDNGEPILQFGIRYFEVERTIKGFVDKGDAVEKIVRNWDKSPSIELTGLSPDTHYKVEIRATNKIGNSLPEEFYFRTGKGETNDGQTSVMDKEGISLPVIIAIVLVALFIILVILDVTCFFRFHCGLLYLMRYRTCGRSPEKDQGKLEDGRACVKEVASANNGKIKQELKSPSSPDQLPPPDKLSNYEEKPQTEVDNPAFENRDARPVDLIIDENFKNKSPKGSKSSIGKSS</sequence>
<keyword evidence="9" id="KW-0325">Glycoprotein</keyword>
<dbReference type="Pfam" id="PF00041">
    <property type="entry name" value="fn3"/>
    <property type="match status" value="2"/>
</dbReference>